<name>A0ABU6WYG1_9FABA</name>
<protein>
    <submittedName>
        <fullName evidence="1">Uncharacterized protein</fullName>
    </submittedName>
</protein>
<accession>A0ABU6WYG1</accession>
<proteinExistence type="predicted"/>
<evidence type="ECO:0000313" key="2">
    <source>
        <dbReference type="Proteomes" id="UP001341840"/>
    </source>
</evidence>
<keyword evidence="2" id="KW-1185">Reference proteome</keyword>
<gene>
    <name evidence="1" type="ORF">PIB30_101749</name>
</gene>
<organism evidence="1 2">
    <name type="scientific">Stylosanthes scabra</name>
    <dbReference type="NCBI Taxonomy" id="79078"/>
    <lineage>
        <taxon>Eukaryota</taxon>
        <taxon>Viridiplantae</taxon>
        <taxon>Streptophyta</taxon>
        <taxon>Embryophyta</taxon>
        <taxon>Tracheophyta</taxon>
        <taxon>Spermatophyta</taxon>
        <taxon>Magnoliopsida</taxon>
        <taxon>eudicotyledons</taxon>
        <taxon>Gunneridae</taxon>
        <taxon>Pentapetalae</taxon>
        <taxon>rosids</taxon>
        <taxon>fabids</taxon>
        <taxon>Fabales</taxon>
        <taxon>Fabaceae</taxon>
        <taxon>Papilionoideae</taxon>
        <taxon>50 kb inversion clade</taxon>
        <taxon>dalbergioids sensu lato</taxon>
        <taxon>Dalbergieae</taxon>
        <taxon>Pterocarpus clade</taxon>
        <taxon>Stylosanthes</taxon>
    </lineage>
</organism>
<sequence>MSSCVGLLLAPNVTWNKSEYGFFNQRCALWQYHLIPCPLNVRGTTPSSPTLRRIDQAGRTAILVRRNTLLTSFCSYNTPIWLTASRTRSADIVTLQTLDSYS</sequence>
<comment type="caution">
    <text evidence="1">The sequence shown here is derived from an EMBL/GenBank/DDBJ whole genome shotgun (WGS) entry which is preliminary data.</text>
</comment>
<reference evidence="1 2" key="1">
    <citation type="journal article" date="2023" name="Plants (Basel)">
        <title>Bridging the Gap: Combining Genomics and Transcriptomics Approaches to Understand Stylosanthes scabra, an Orphan Legume from the Brazilian Caatinga.</title>
        <authorList>
            <person name="Ferreira-Neto J.R.C."/>
            <person name="da Silva M.D."/>
            <person name="Binneck E."/>
            <person name="de Melo N.F."/>
            <person name="da Silva R.H."/>
            <person name="de Melo A.L.T.M."/>
            <person name="Pandolfi V."/>
            <person name="Bustamante F.O."/>
            <person name="Brasileiro-Vidal A.C."/>
            <person name="Benko-Iseppon A.M."/>
        </authorList>
    </citation>
    <scope>NUCLEOTIDE SEQUENCE [LARGE SCALE GENOMIC DNA]</scope>
    <source>
        <tissue evidence="1">Leaves</tissue>
    </source>
</reference>
<dbReference type="Proteomes" id="UP001341840">
    <property type="component" value="Unassembled WGS sequence"/>
</dbReference>
<dbReference type="EMBL" id="JASCZI010184265">
    <property type="protein sequence ID" value="MED6190031.1"/>
    <property type="molecule type" value="Genomic_DNA"/>
</dbReference>
<evidence type="ECO:0000313" key="1">
    <source>
        <dbReference type="EMBL" id="MED6190031.1"/>
    </source>
</evidence>